<dbReference type="PANTHER" id="PTHR10075:SF14">
    <property type="entry name" value="CELL ADHESION MOLECULE DSCAM2-RELATED"/>
    <property type="match status" value="1"/>
</dbReference>
<dbReference type="Proteomes" id="UP000477311">
    <property type="component" value="Unassembled WGS sequence"/>
</dbReference>
<feature type="region of interest" description="Disordered" evidence="2">
    <location>
        <begin position="864"/>
        <end position="884"/>
    </location>
</feature>
<dbReference type="PANTHER" id="PTHR10075">
    <property type="entry name" value="BASIGIN RELATED"/>
    <property type="match status" value="1"/>
</dbReference>
<protein>
    <submittedName>
        <fullName evidence="5">DUF4091 domain-containing protein</fullName>
    </submittedName>
</protein>
<dbReference type="RefSeq" id="WP_165108331.1">
    <property type="nucleotide sequence ID" value="NZ_JAAKYA010000078.1"/>
</dbReference>
<keyword evidence="1" id="KW-0393">Immunoglobulin domain</keyword>
<dbReference type="Pfam" id="PF13320">
    <property type="entry name" value="GH123_cat"/>
    <property type="match status" value="1"/>
</dbReference>
<evidence type="ECO:0000313" key="6">
    <source>
        <dbReference type="Proteomes" id="UP000477311"/>
    </source>
</evidence>
<comment type="caution">
    <text evidence="5">The sequence shown here is derived from an EMBL/GenBank/DDBJ whole genome shotgun (WGS) entry which is preliminary data.</text>
</comment>
<evidence type="ECO:0000256" key="1">
    <source>
        <dbReference type="ARBA" id="ARBA00023319"/>
    </source>
</evidence>
<dbReference type="SUPFAM" id="SSF48726">
    <property type="entry name" value="Immunoglobulin"/>
    <property type="match status" value="3"/>
</dbReference>
<dbReference type="InterPro" id="IPR003598">
    <property type="entry name" value="Ig_sub2"/>
</dbReference>
<feature type="signal peptide" evidence="3">
    <location>
        <begin position="1"/>
        <end position="21"/>
    </location>
</feature>
<gene>
    <name evidence="5" type="ORF">G4L39_11510</name>
</gene>
<reference evidence="5 6" key="1">
    <citation type="submission" date="2020-02" db="EMBL/GenBank/DDBJ databases">
        <title>Draft genome sequence of Limisphaera ngatamarikiensis NGM72.4T, a thermophilic Verrucomicrobia grouped in subdivision 3.</title>
        <authorList>
            <person name="Carere C.R."/>
            <person name="Steen J."/>
            <person name="Hugenholtz P."/>
            <person name="Stott M.B."/>
        </authorList>
    </citation>
    <scope>NUCLEOTIDE SEQUENCE [LARGE SCALE GENOMIC DNA]</scope>
    <source>
        <strain evidence="5 6">NGM72.4</strain>
    </source>
</reference>
<evidence type="ECO:0000256" key="3">
    <source>
        <dbReference type="SAM" id="SignalP"/>
    </source>
</evidence>
<dbReference type="PROSITE" id="PS50835">
    <property type="entry name" value="IG_LIKE"/>
    <property type="match status" value="1"/>
</dbReference>
<sequence>MHQLPRFLLLFLAWVCSWVRADSAVPEIRHQDFGYRLPAPEDLGLWWCEAARKVARDRALPTAPTAAVALEAARNEYESFQLVICPRSDLTLQALRVGPWTGNAPDGSDLIRDFPCTIHVVEYVPVLAPSDSWGAAGDWPDVLVPFSPNLALPADRHQPVFITLFIPPDTPAGLYTGALELEFEGDPPVQVPLQLRVFDFTLPEATHTRTAYYSDVHVDPTWHRLATPEQRQQTWDLYMQMYRRYRIAPYSPHLYAPITWSYTNGTLNVDFGPFDAVMSRYLDEFGFNAFNLFGHKSPPFPNPLGGYYAYSTNWFVRFSELMDRIGHHLRLRGWMDRAYCYWADEPQGPRFNEIITGMDALRAAAPDLQRLLTFNTPPAEPYDTSLNGRVDIWTPMAHLAVTPRFTNRPALGEELWWYVAVAPTAPYPNYFIDHPAVAHRIRFWAQKVHGVTGDLYYAINMWMGRNPWEVTRTWDWSPANGDGVLVYPPTRVPPSQPVIAAPLPTLRLEQVRDGLEDLEYFWLADQWLERATHEHGPESPIVNQLRWALSNALAMVPHVSRVQMDVPAMLNARRALAEAIEAAEDGRLWWVTEPVDRAAGPGERCVLSGEALGWPPPVYQWFLNHQPIPGATNRHLVVESFGPEAEGVYYLVAANSRGALTSRLARVWGTWSRAPIIVQQPRGRVVPEGASVVLTVAAVPEEVLGYQWYRDGEPLSQPTATNAALDLGRVTTADSGNYSVVVWNAQGSVTSEVATVIVAGFWSTRTLVSNVQPWSVWLDPSPPPDDWLSAGFDDSDWTVFQAPLGFGRSNLVTVLDPRHARLPPTMALRTGFYAHWRPGSTPTLQVVAADGVAVYLNGHRVHTSGVPEGTEPPWGPATAPAPPDADPVSVPIPAEALVPGWNTLAVTFHRFVADDPPVAWWSFDDPDGWGQDELQGHPLTLRGAGPALVPGIAGWAVTNAGAQGWLETADSPAFQIQGPFTVGGWFAFGQQTGDDPASIAIEKPDEWALYYTGTRLNRYRFRLGTTEVQDPTSGTVSGQWRFVVAWFDGTNASIQVDGGPVTSVPVQPPAPGREPVRLLRRTGPLGGFAADEVFFYNRVLSAEERSQLRQHGVARLVQTQSARFYFQLRLTGEVATPPVLTGAVARLIHPAGRSAWLSLGAVSAWPVRYFWLKDGEPLPGATQGLLRWDALQPGDTGWYSLVASNIGGAVTSAPVRVAVVLPPQLHLIRSIKTGTWQLAWSHTVPDVTGILETSTNLTEWTEVQRWRPWQWPSEPALTVPAAENQRFYRLRLEW</sequence>
<dbReference type="InterPro" id="IPR013783">
    <property type="entry name" value="Ig-like_fold"/>
</dbReference>
<organism evidence="5 6">
    <name type="scientific">Limisphaera ngatamarikiensis</name>
    <dbReference type="NCBI Taxonomy" id="1324935"/>
    <lineage>
        <taxon>Bacteria</taxon>
        <taxon>Pseudomonadati</taxon>
        <taxon>Verrucomicrobiota</taxon>
        <taxon>Verrucomicrobiia</taxon>
        <taxon>Limisphaerales</taxon>
        <taxon>Limisphaeraceae</taxon>
        <taxon>Limisphaera</taxon>
    </lineage>
</organism>
<feature type="compositionally biased region" description="Pro residues" evidence="2">
    <location>
        <begin position="873"/>
        <end position="884"/>
    </location>
</feature>
<evidence type="ECO:0000256" key="2">
    <source>
        <dbReference type="SAM" id="MobiDB-lite"/>
    </source>
</evidence>
<dbReference type="InterPro" id="IPR013320">
    <property type="entry name" value="ConA-like_dom_sf"/>
</dbReference>
<dbReference type="InterPro" id="IPR036179">
    <property type="entry name" value="Ig-like_dom_sf"/>
</dbReference>
<evidence type="ECO:0000259" key="4">
    <source>
        <dbReference type="PROSITE" id="PS50835"/>
    </source>
</evidence>
<feature type="domain" description="Ig-like" evidence="4">
    <location>
        <begin position="675"/>
        <end position="757"/>
    </location>
</feature>
<dbReference type="CDD" id="cd00096">
    <property type="entry name" value="Ig"/>
    <property type="match status" value="1"/>
</dbReference>
<dbReference type="InterPro" id="IPR007110">
    <property type="entry name" value="Ig-like_dom"/>
</dbReference>
<dbReference type="InterPro" id="IPR003599">
    <property type="entry name" value="Ig_sub"/>
</dbReference>
<accession>A0A6M1RQS2</accession>
<evidence type="ECO:0000313" key="5">
    <source>
        <dbReference type="EMBL" id="NGO40013.1"/>
    </source>
</evidence>
<dbReference type="SMART" id="SM00408">
    <property type="entry name" value="IGc2"/>
    <property type="match status" value="3"/>
</dbReference>
<dbReference type="EMBL" id="JAAKYA010000078">
    <property type="protein sequence ID" value="NGO40013.1"/>
    <property type="molecule type" value="Genomic_DNA"/>
</dbReference>
<dbReference type="Pfam" id="PF13927">
    <property type="entry name" value="Ig_3"/>
    <property type="match status" value="1"/>
</dbReference>
<dbReference type="SUPFAM" id="SSF49899">
    <property type="entry name" value="Concanavalin A-like lectins/glucanases"/>
    <property type="match status" value="1"/>
</dbReference>
<dbReference type="Gene3D" id="2.60.120.200">
    <property type="match status" value="1"/>
</dbReference>
<feature type="chain" id="PRO_5026653077" evidence="3">
    <location>
        <begin position="22"/>
        <end position="1294"/>
    </location>
</feature>
<keyword evidence="3" id="KW-0732">Signal</keyword>
<dbReference type="Gene3D" id="2.60.40.10">
    <property type="entry name" value="Immunoglobulins"/>
    <property type="match status" value="3"/>
</dbReference>
<name>A0A6M1RQS2_9BACT</name>
<dbReference type="SMART" id="SM00409">
    <property type="entry name" value="IG"/>
    <property type="match status" value="3"/>
</dbReference>
<dbReference type="InterPro" id="IPR025150">
    <property type="entry name" value="GH123_cat"/>
</dbReference>
<proteinExistence type="predicted"/>
<keyword evidence="6" id="KW-1185">Reference proteome</keyword>
<dbReference type="Pfam" id="PF13385">
    <property type="entry name" value="Laminin_G_3"/>
    <property type="match status" value="1"/>
</dbReference>